<sequence>MPIKRVETGSQIPLSAVLKEEVDHAAIAVAADDNEVSVVFHAICASCDDKKLLDNVSGAFGAGRVAAIMGPSGAGKTTLLNVLAGRTTTSIQVSGDVVIARAKPTDVVRKRYTGYCEQHDSLIDVLSVREMLEYTAELKCSQYLSHSTKIQRVDELLNEMGLTHIASSQVSVISGGERKRTSIALALVSKPPVLLLDEPTTGLDAATADDVLAAVKKLARDGSRVVACTIHAPSSRAFRLLIDDVVALDGGKVAWAAPPGEGSHGPLATYVSQSLGSQYVDGDSLAEHLLYAMRDAKTKDIDVAERWSKHPVYAATLKRVQYLASKAETEDPDAAAQRLREACPGSLAWTKDDPRRKLAVATSVPHGIVTLLRYRSLRSFGDVEYIMTRLGDKLLYGLVMMSLFWGEGRKKRQMEAAMNSAGVLWFAAVLTGYGAACYMPQLVSERPIFLRETADGAYLPVTFLIAKTIEECIIILPFALIYFAAVFFSVGLQGNFLISFGLFYLTVIVGLAIAQMVAAYAPDADAANALLPTYITCNLLSSGYVLLTSDIPLGWRWYTRCNHLYYAWMALLRDNFSYDSAEMGSPNTDVLDHYDVRRAPSVGMCALALIIFFLVYLCLAERGLAALARSRR</sequence>
<dbReference type="AlphaFoldDB" id="A0A8J2SB65"/>
<dbReference type="SMART" id="SM00382">
    <property type="entry name" value="AAA"/>
    <property type="match status" value="1"/>
</dbReference>
<organism evidence="10 11">
    <name type="scientific">Pelagomonas calceolata</name>
    <dbReference type="NCBI Taxonomy" id="35677"/>
    <lineage>
        <taxon>Eukaryota</taxon>
        <taxon>Sar</taxon>
        <taxon>Stramenopiles</taxon>
        <taxon>Ochrophyta</taxon>
        <taxon>Pelagophyceae</taxon>
        <taxon>Pelagomonadales</taxon>
        <taxon>Pelagomonadaceae</taxon>
        <taxon>Pelagomonas</taxon>
    </lineage>
</organism>
<dbReference type="SUPFAM" id="SSF52540">
    <property type="entry name" value="P-loop containing nucleoside triphosphate hydrolases"/>
    <property type="match status" value="1"/>
</dbReference>
<dbReference type="InterPro" id="IPR050352">
    <property type="entry name" value="ABCG_transporters"/>
</dbReference>
<reference evidence="10" key="1">
    <citation type="submission" date="2021-11" db="EMBL/GenBank/DDBJ databases">
        <authorList>
            <consortium name="Genoscope - CEA"/>
            <person name="William W."/>
        </authorList>
    </citation>
    <scope>NUCLEOTIDE SEQUENCE</scope>
</reference>
<comment type="subcellular location">
    <subcellularLocation>
        <location evidence="1">Membrane</location>
        <topology evidence="1">Multi-pass membrane protein</topology>
    </subcellularLocation>
</comment>
<evidence type="ECO:0000256" key="2">
    <source>
        <dbReference type="ARBA" id="ARBA00022448"/>
    </source>
</evidence>
<keyword evidence="5" id="KW-0067">ATP-binding</keyword>
<dbReference type="InterPro" id="IPR027417">
    <property type="entry name" value="P-loop_NTPase"/>
</dbReference>
<dbReference type="GO" id="GO:0016887">
    <property type="term" value="F:ATP hydrolysis activity"/>
    <property type="evidence" value="ECO:0007669"/>
    <property type="project" value="InterPro"/>
</dbReference>
<evidence type="ECO:0000259" key="9">
    <source>
        <dbReference type="PROSITE" id="PS50893"/>
    </source>
</evidence>
<dbReference type="InterPro" id="IPR013525">
    <property type="entry name" value="ABC2_TM"/>
</dbReference>
<evidence type="ECO:0000256" key="5">
    <source>
        <dbReference type="ARBA" id="ARBA00022840"/>
    </source>
</evidence>
<evidence type="ECO:0000256" key="4">
    <source>
        <dbReference type="ARBA" id="ARBA00022741"/>
    </source>
</evidence>
<evidence type="ECO:0000256" key="8">
    <source>
        <dbReference type="SAM" id="Phobius"/>
    </source>
</evidence>
<dbReference type="PANTHER" id="PTHR48041:SF91">
    <property type="entry name" value="ABC TRANSPORTER G FAMILY MEMBER 28"/>
    <property type="match status" value="1"/>
</dbReference>
<gene>
    <name evidence="10" type="ORF">PECAL_2P25500</name>
</gene>
<feature type="transmembrane region" description="Helical" evidence="8">
    <location>
        <begin position="496"/>
        <end position="517"/>
    </location>
</feature>
<feature type="transmembrane region" description="Helical" evidence="8">
    <location>
        <begin position="473"/>
        <end position="490"/>
    </location>
</feature>
<dbReference type="Proteomes" id="UP000789595">
    <property type="component" value="Unassembled WGS sequence"/>
</dbReference>
<dbReference type="Pfam" id="PF00005">
    <property type="entry name" value="ABC_tran"/>
    <property type="match status" value="1"/>
</dbReference>
<dbReference type="PROSITE" id="PS50893">
    <property type="entry name" value="ABC_TRANSPORTER_2"/>
    <property type="match status" value="1"/>
</dbReference>
<keyword evidence="7 8" id="KW-0472">Membrane</keyword>
<dbReference type="EMBL" id="CAKKNE010000002">
    <property type="protein sequence ID" value="CAH0369428.1"/>
    <property type="molecule type" value="Genomic_DNA"/>
</dbReference>
<dbReference type="InterPro" id="IPR003439">
    <property type="entry name" value="ABC_transporter-like_ATP-bd"/>
</dbReference>
<evidence type="ECO:0000313" key="11">
    <source>
        <dbReference type="Proteomes" id="UP000789595"/>
    </source>
</evidence>
<comment type="caution">
    <text evidence="10">The sequence shown here is derived from an EMBL/GenBank/DDBJ whole genome shotgun (WGS) entry which is preliminary data.</text>
</comment>
<accession>A0A8J2SB65</accession>
<evidence type="ECO:0000256" key="1">
    <source>
        <dbReference type="ARBA" id="ARBA00004141"/>
    </source>
</evidence>
<name>A0A8J2SB65_9STRA</name>
<proteinExistence type="predicted"/>
<feature type="domain" description="ABC transporter" evidence="9">
    <location>
        <begin position="38"/>
        <end position="275"/>
    </location>
</feature>
<dbReference type="OrthoDB" id="66620at2759"/>
<evidence type="ECO:0000313" key="10">
    <source>
        <dbReference type="EMBL" id="CAH0369428.1"/>
    </source>
</evidence>
<keyword evidence="2" id="KW-0813">Transport</keyword>
<keyword evidence="3 8" id="KW-0812">Transmembrane</keyword>
<feature type="transmembrane region" description="Helical" evidence="8">
    <location>
        <begin position="599"/>
        <end position="619"/>
    </location>
</feature>
<dbReference type="PANTHER" id="PTHR48041">
    <property type="entry name" value="ABC TRANSPORTER G FAMILY MEMBER 28"/>
    <property type="match status" value="1"/>
</dbReference>
<feature type="transmembrane region" description="Helical" evidence="8">
    <location>
        <begin position="385"/>
        <end position="405"/>
    </location>
</feature>
<keyword evidence="4" id="KW-0547">Nucleotide-binding</keyword>
<dbReference type="GO" id="GO:0016020">
    <property type="term" value="C:membrane"/>
    <property type="evidence" value="ECO:0007669"/>
    <property type="project" value="UniProtKB-SubCell"/>
</dbReference>
<dbReference type="GO" id="GO:0005524">
    <property type="term" value="F:ATP binding"/>
    <property type="evidence" value="ECO:0007669"/>
    <property type="project" value="UniProtKB-KW"/>
</dbReference>
<keyword evidence="11" id="KW-1185">Reference proteome</keyword>
<dbReference type="InterPro" id="IPR003593">
    <property type="entry name" value="AAA+_ATPase"/>
</dbReference>
<dbReference type="Pfam" id="PF01061">
    <property type="entry name" value="ABC2_membrane"/>
    <property type="match status" value="1"/>
</dbReference>
<dbReference type="Gene3D" id="3.40.50.300">
    <property type="entry name" value="P-loop containing nucleotide triphosphate hydrolases"/>
    <property type="match status" value="1"/>
</dbReference>
<evidence type="ECO:0000256" key="6">
    <source>
        <dbReference type="ARBA" id="ARBA00022989"/>
    </source>
</evidence>
<feature type="transmembrane region" description="Helical" evidence="8">
    <location>
        <begin position="417"/>
        <end position="436"/>
    </location>
</feature>
<evidence type="ECO:0000256" key="7">
    <source>
        <dbReference type="ARBA" id="ARBA00023136"/>
    </source>
</evidence>
<protein>
    <recommendedName>
        <fullName evidence="9">ABC transporter domain-containing protein</fullName>
    </recommendedName>
</protein>
<keyword evidence="6 8" id="KW-1133">Transmembrane helix</keyword>
<evidence type="ECO:0000256" key="3">
    <source>
        <dbReference type="ARBA" id="ARBA00022692"/>
    </source>
</evidence>
<dbReference type="GO" id="GO:0140359">
    <property type="term" value="F:ABC-type transporter activity"/>
    <property type="evidence" value="ECO:0007669"/>
    <property type="project" value="InterPro"/>
</dbReference>